<organism evidence="3">
    <name type="scientific">uncultured Caudovirales phage</name>
    <dbReference type="NCBI Taxonomy" id="2100421"/>
    <lineage>
        <taxon>Viruses</taxon>
        <taxon>Duplodnaviria</taxon>
        <taxon>Heunggongvirae</taxon>
        <taxon>Uroviricota</taxon>
        <taxon>Caudoviricetes</taxon>
        <taxon>Peduoviridae</taxon>
        <taxon>Maltschvirus</taxon>
        <taxon>Maltschvirus maltsch</taxon>
    </lineage>
</organism>
<evidence type="ECO:0008006" key="5">
    <source>
        <dbReference type="Google" id="ProtNLM"/>
    </source>
</evidence>
<evidence type="ECO:0000313" key="2">
    <source>
        <dbReference type="EMBL" id="CAB4168629.1"/>
    </source>
</evidence>
<dbReference type="EMBL" id="LR796828">
    <property type="protein sequence ID" value="CAB4168629.1"/>
    <property type="molecule type" value="Genomic_DNA"/>
</dbReference>
<accession>A0A6J5RDE3</accession>
<gene>
    <name evidence="3" type="ORF">UFOVP1275_17</name>
    <name evidence="4" type="ORF">UFOVP1401_13</name>
    <name evidence="1" type="ORF">UFOVP293_15</name>
    <name evidence="2" type="ORF">UFOVP884_15</name>
</gene>
<evidence type="ECO:0000313" key="3">
    <source>
        <dbReference type="EMBL" id="CAB4195019.1"/>
    </source>
</evidence>
<evidence type="ECO:0000313" key="1">
    <source>
        <dbReference type="EMBL" id="CAB4135857.1"/>
    </source>
</evidence>
<reference evidence="3" key="1">
    <citation type="submission" date="2020-05" db="EMBL/GenBank/DDBJ databases">
        <authorList>
            <person name="Chiriac C."/>
            <person name="Salcher M."/>
            <person name="Ghai R."/>
            <person name="Kavagutti S V."/>
        </authorList>
    </citation>
    <scope>NUCLEOTIDE SEQUENCE</scope>
</reference>
<protein>
    <recommendedName>
        <fullName evidence="5">Gp6 domain containing protein</fullName>
    </recommendedName>
</protein>
<evidence type="ECO:0000313" key="4">
    <source>
        <dbReference type="EMBL" id="CAB4204692.1"/>
    </source>
</evidence>
<dbReference type="EMBL" id="LR797351">
    <property type="protein sequence ID" value="CAB4204692.1"/>
    <property type="molecule type" value="Genomic_DNA"/>
</dbReference>
<dbReference type="EMBL" id="LR796306">
    <property type="protein sequence ID" value="CAB4135857.1"/>
    <property type="molecule type" value="Genomic_DNA"/>
</dbReference>
<name>A0A6J5RDE3_9CAUD</name>
<sequence>MATYEINFHQRIDNYAVVQTLTDNDVAVGESITVAGLGHGLNGTHTVYAQPQYLYLGTDSLGNLLFDASFPLPNQVMYYDEDAELERSAAIPMGTLTYTQTCTWVTAAQVMAYIGVTIDNPSDDYTLLTQATSASNSFCWRRRQESGYTGDSLSTSPSGDVTLGTLMYAAALWRARGSVQDTFASFDGMGSAGVSAMTPMIKQLLGIPRPQVA</sequence>
<dbReference type="EMBL" id="LR797219">
    <property type="protein sequence ID" value="CAB4195019.1"/>
    <property type="molecule type" value="Genomic_DNA"/>
</dbReference>
<proteinExistence type="predicted"/>